<evidence type="ECO:0000313" key="3">
    <source>
        <dbReference type="EMBL" id="CAL6075033.1"/>
    </source>
</evidence>
<sequence>MLELRILAQDLRRNLGRNLKCNTAKRFKLDEHINSPPYVTHNTDNTQTNQGAINIYKQVVINNFNCSNTSLSGQSKSQSTNKSEVARKSQNQQNPKQTAPKQVSQTKTPVQKPKEAPQAPLPQETKKTQSQIPLVKSKHTSHTSSQKAEWNLSQREQYNYCIVYNY</sequence>
<feature type="compositionally biased region" description="Polar residues" evidence="1">
    <location>
        <begin position="67"/>
        <end position="109"/>
    </location>
</feature>
<dbReference type="Proteomes" id="UP001642409">
    <property type="component" value="Unassembled WGS sequence"/>
</dbReference>
<protein>
    <submittedName>
        <fullName evidence="3">Hypothetical_protein</fullName>
    </submittedName>
</protein>
<comment type="caution">
    <text evidence="2">The sequence shown here is derived from an EMBL/GenBank/DDBJ whole genome shotgun (WGS) entry which is preliminary data.</text>
</comment>
<reference evidence="2" key="1">
    <citation type="submission" date="2023-06" db="EMBL/GenBank/DDBJ databases">
        <authorList>
            <person name="Kurt Z."/>
        </authorList>
    </citation>
    <scope>NUCLEOTIDE SEQUENCE</scope>
</reference>
<evidence type="ECO:0000256" key="1">
    <source>
        <dbReference type="SAM" id="MobiDB-lite"/>
    </source>
</evidence>
<evidence type="ECO:0000313" key="4">
    <source>
        <dbReference type="Proteomes" id="UP001642409"/>
    </source>
</evidence>
<evidence type="ECO:0000313" key="2">
    <source>
        <dbReference type="EMBL" id="CAI9947725.1"/>
    </source>
</evidence>
<dbReference type="EMBL" id="CATOUU010000779">
    <property type="protein sequence ID" value="CAI9947725.1"/>
    <property type="molecule type" value="Genomic_DNA"/>
</dbReference>
<dbReference type="EMBL" id="CAXDID020000311">
    <property type="protein sequence ID" value="CAL6075033.1"/>
    <property type="molecule type" value="Genomic_DNA"/>
</dbReference>
<dbReference type="AlphaFoldDB" id="A0AA86U8Q1"/>
<reference evidence="3 4" key="2">
    <citation type="submission" date="2024-07" db="EMBL/GenBank/DDBJ databases">
        <authorList>
            <person name="Akdeniz Z."/>
        </authorList>
    </citation>
    <scope>NUCLEOTIDE SEQUENCE [LARGE SCALE GENOMIC DNA]</scope>
</reference>
<keyword evidence="4" id="KW-1185">Reference proteome</keyword>
<accession>A0AA86U8Q1</accession>
<organism evidence="2">
    <name type="scientific">Hexamita inflata</name>
    <dbReference type="NCBI Taxonomy" id="28002"/>
    <lineage>
        <taxon>Eukaryota</taxon>
        <taxon>Metamonada</taxon>
        <taxon>Diplomonadida</taxon>
        <taxon>Hexamitidae</taxon>
        <taxon>Hexamitinae</taxon>
        <taxon>Hexamita</taxon>
    </lineage>
</organism>
<name>A0AA86U8Q1_9EUKA</name>
<gene>
    <name evidence="2" type="ORF">HINF_LOCUS35370</name>
    <name evidence="3" type="ORF">HINF_LOCUS57011</name>
</gene>
<proteinExistence type="predicted"/>
<feature type="region of interest" description="Disordered" evidence="1">
    <location>
        <begin position="67"/>
        <end position="149"/>
    </location>
</feature>